<keyword evidence="3" id="KW-1185">Reference proteome</keyword>
<sequence>MGRRPGQKDSKPRKRAEVGNRPCEHSPVFQDQTREQEPGYNTKRVAFLMEIAPTEPLDPHDIPEMERRFLREGLMADGKVNPVTGIFWQKNYDGLRDQQEVVVAPRNRPSRRSSGRRNPETAVS</sequence>
<accession>A0AA36GYN7</accession>
<proteinExistence type="predicted"/>
<feature type="region of interest" description="Disordered" evidence="1">
    <location>
        <begin position="104"/>
        <end position="124"/>
    </location>
</feature>
<gene>
    <name evidence="2" type="ORF">CYNAS_LOCUS12742</name>
</gene>
<name>A0AA36GYN7_CYLNA</name>
<evidence type="ECO:0000313" key="3">
    <source>
        <dbReference type="Proteomes" id="UP001176961"/>
    </source>
</evidence>
<evidence type="ECO:0000313" key="2">
    <source>
        <dbReference type="EMBL" id="CAJ0600759.1"/>
    </source>
</evidence>
<dbReference type="AlphaFoldDB" id="A0AA36GYN7"/>
<protein>
    <submittedName>
        <fullName evidence="2">Uncharacterized protein</fullName>
    </submittedName>
</protein>
<dbReference type="Proteomes" id="UP001176961">
    <property type="component" value="Unassembled WGS sequence"/>
</dbReference>
<organism evidence="2 3">
    <name type="scientific">Cylicocyclus nassatus</name>
    <name type="common">Nematode worm</name>
    <dbReference type="NCBI Taxonomy" id="53992"/>
    <lineage>
        <taxon>Eukaryota</taxon>
        <taxon>Metazoa</taxon>
        <taxon>Ecdysozoa</taxon>
        <taxon>Nematoda</taxon>
        <taxon>Chromadorea</taxon>
        <taxon>Rhabditida</taxon>
        <taxon>Rhabditina</taxon>
        <taxon>Rhabditomorpha</taxon>
        <taxon>Strongyloidea</taxon>
        <taxon>Strongylidae</taxon>
        <taxon>Cylicocyclus</taxon>
    </lineage>
</organism>
<dbReference type="EMBL" id="CATQJL010000284">
    <property type="protein sequence ID" value="CAJ0600759.1"/>
    <property type="molecule type" value="Genomic_DNA"/>
</dbReference>
<comment type="caution">
    <text evidence="2">The sequence shown here is derived from an EMBL/GenBank/DDBJ whole genome shotgun (WGS) entry which is preliminary data.</text>
</comment>
<evidence type="ECO:0000256" key="1">
    <source>
        <dbReference type="SAM" id="MobiDB-lite"/>
    </source>
</evidence>
<feature type="compositionally biased region" description="Basic and acidic residues" evidence="1">
    <location>
        <begin position="1"/>
        <end position="24"/>
    </location>
</feature>
<reference evidence="2" key="1">
    <citation type="submission" date="2023-07" db="EMBL/GenBank/DDBJ databases">
        <authorList>
            <consortium name="CYATHOMIX"/>
        </authorList>
    </citation>
    <scope>NUCLEOTIDE SEQUENCE</scope>
    <source>
        <strain evidence="2">N/A</strain>
    </source>
</reference>
<feature type="region of interest" description="Disordered" evidence="1">
    <location>
        <begin position="1"/>
        <end position="39"/>
    </location>
</feature>